<sequence length="244" mass="26346">MASVARLEQRSFNAWPAVRTAVMDGWLLRSSGGYTKRANSANAVQAGTLLDEGLLQAIEAWYARQQLPAIFRLSPLADAQCDALLAARGYALVEPSRFLLRHGTPADCQLPAVPVEPRCTPAWLAGYAQASGLAAQQQPWHQRIVDGIGGQCGYATVEQGGRSVAWGLAVLERGDAGLYDVVVAPECRRQGLGRQLVCGLLQWAAAQGAQQVDLQVRGGNQVAEQLYASLGFVPVYGYHYRVQR</sequence>
<reference evidence="5" key="1">
    <citation type="submission" date="2017-09" db="EMBL/GenBank/DDBJ databases">
        <title>FDA dAtabase for Regulatory Grade micrObial Sequences (FDA-ARGOS): Supporting development and validation of Infectious Disease Dx tests.</title>
        <authorList>
            <person name="Minogue T."/>
            <person name="Wolcott M."/>
            <person name="Wasieloski L."/>
            <person name="Aguilar W."/>
            <person name="Moore D."/>
            <person name="Tallon L."/>
            <person name="Sadzewicz L."/>
            <person name="Ott S."/>
            <person name="Zhao X."/>
            <person name="Nagaraj S."/>
            <person name="Vavikolanu K."/>
            <person name="Aluvathingal J."/>
            <person name="Nadendla S."/>
            <person name="Sichtig H."/>
        </authorList>
    </citation>
    <scope>NUCLEOTIDE SEQUENCE [LARGE SCALE GENOMIC DNA]</scope>
    <source>
        <strain evidence="5">FDAARGOS_394</strain>
    </source>
</reference>
<keyword evidence="2" id="KW-0012">Acyltransferase</keyword>
<dbReference type="GO" id="GO:0016747">
    <property type="term" value="F:acyltransferase activity, transferring groups other than amino-acyl groups"/>
    <property type="evidence" value="ECO:0007669"/>
    <property type="project" value="InterPro"/>
</dbReference>
<name>A0A2A7V0S2_COMTR</name>
<dbReference type="SUPFAM" id="SSF55729">
    <property type="entry name" value="Acyl-CoA N-acyltransferases (Nat)"/>
    <property type="match status" value="1"/>
</dbReference>
<dbReference type="PROSITE" id="PS51186">
    <property type="entry name" value="GNAT"/>
    <property type="match status" value="1"/>
</dbReference>
<keyword evidence="5" id="KW-1185">Reference proteome</keyword>
<dbReference type="InterPro" id="IPR056935">
    <property type="entry name" value="Rv0428c-like_C"/>
</dbReference>
<keyword evidence="1 4" id="KW-0808">Transferase</keyword>
<dbReference type="EMBL" id="PDEA01000001">
    <property type="protein sequence ID" value="PEH91093.1"/>
    <property type="molecule type" value="Genomic_DNA"/>
</dbReference>
<evidence type="ECO:0000313" key="4">
    <source>
        <dbReference type="EMBL" id="PEH91093.1"/>
    </source>
</evidence>
<dbReference type="Pfam" id="PF24553">
    <property type="entry name" value="Rv0428c_C"/>
    <property type="match status" value="1"/>
</dbReference>
<dbReference type="CDD" id="cd04301">
    <property type="entry name" value="NAT_SF"/>
    <property type="match status" value="1"/>
</dbReference>
<accession>A0A2A7V0S2</accession>
<evidence type="ECO:0000256" key="1">
    <source>
        <dbReference type="ARBA" id="ARBA00022679"/>
    </source>
</evidence>
<dbReference type="OrthoDB" id="9805924at2"/>
<gene>
    <name evidence="4" type="ORF">CRM82_14180</name>
</gene>
<organism evidence="4 5">
    <name type="scientific">Comamonas terrigena</name>
    <dbReference type="NCBI Taxonomy" id="32013"/>
    <lineage>
        <taxon>Bacteria</taxon>
        <taxon>Pseudomonadati</taxon>
        <taxon>Pseudomonadota</taxon>
        <taxon>Betaproteobacteria</taxon>
        <taxon>Burkholderiales</taxon>
        <taxon>Comamonadaceae</taxon>
        <taxon>Comamonas</taxon>
    </lineage>
</organism>
<dbReference type="PANTHER" id="PTHR43420">
    <property type="entry name" value="ACETYLTRANSFERASE"/>
    <property type="match status" value="1"/>
</dbReference>
<evidence type="ECO:0000256" key="2">
    <source>
        <dbReference type="ARBA" id="ARBA00023315"/>
    </source>
</evidence>
<dbReference type="InterPro" id="IPR000182">
    <property type="entry name" value="GNAT_dom"/>
</dbReference>
<evidence type="ECO:0000259" key="3">
    <source>
        <dbReference type="PROSITE" id="PS51186"/>
    </source>
</evidence>
<proteinExistence type="predicted"/>
<dbReference type="InterPro" id="IPR016181">
    <property type="entry name" value="Acyl_CoA_acyltransferase"/>
</dbReference>
<dbReference type="InterPro" id="IPR050680">
    <property type="entry name" value="YpeA/RimI_acetyltransf"/>
</dbReference>
<dbReference type="AlphaFoldDB" id="A0A2A7V0S2"/>
<dbReference type="Proteomes" id="UP000220246">
    <property type="component" value="Unassembled WGS sequence"/>
</dbReference>
<evidence type="ECO:0000313" key="5">
    <source>
        <dbReference type="Proteomes" id="UP000220246"/>
    </source>
</evidence>
<dbReference type="Gene3D" id="3.40.630.30">
    <property type="match status" value="1"/>
</dbReference>
<feature type="domain" description="N-acetyltransferase" evidence="3">
    <location>
        <begin position="110"/>
        <end position="244"/>
    </location>
</feature>
<comment type="caution">
    <text evidence="4">The sequence shown here is derived from an EMBL/GenBank/DDBJ whole genome shotgun (WGS) entry which is preliminary data.</text>
</comment>
<protein>
    <submittedName>
        <fullName evidence="4">GNAT family N-acetyltransferase</fullName>
    </submittedName>
</protein>
<dbReference type="STRING" id="1219032.GCA_001515545_00191"/>